<dbReference type="PANTHER" id="PTHR46889:SF5">
    <property type="entry name" value="INTEGRASE PROTEIN"/>
    <property type="match status" value="1"/>
</dbReference>
<comment type="caution">
    <text evidence="3">The sequence shown here is derived from an EMBL/GenBank/DDBJ whole genome shotgun (WGS) entry which is preliminary data.</text>
</comment>
<dbReference type="InterPro" id="IPR012337">
    <property type="entry name" value="RNaseH-like_sf"/>
</dbReference>
<comment type="function">
    <text evidence="1">Involved in the transposition of the insertion sequence.</text>
</comment>
<dbReference type="InterPro" id="IPR046929">
    <property type="entry name" value="HTH_Tnp"/>
</dbReference>
<dbReference type="InterPro" id="IPR001584">
    <property type="entry name" value="Integrase_cat-core"/>
</dbReference>
<evidence type="ECO:0000259" key="2">
    <source>
        <dbReference type="PROSITE" id="PS50994"/>
    </source>
</evidence>
<reference evidence="4" key="1">
    <citation type="journal article" date="2019" name="Int. J. Syst. Evol. Microbiol.">
        <title>The Global Catalogue of Microorganisms (GCM) 10K type strain sequencing project: providing services to taxonomists for standard genome sequencing and annotation.</title>
        <authorList>
            <consortium name="The Broad Institute Genomics Platform"/>
            <consortium name="The Broad Institute Genome Sequencing Center for Infectious Disease"/>
            <person name="Wu L."/>
            <person name="Ma J."/>
        </authorList>
    </citation>
    <scope>NUCLEOTIDE SEQUENCE [LARGE SCALE GENOMIC DNA]</scope>
    <source>
        <strain evidence="4">CGMCC 1.3240</strain>
    </source>
</reference>
<accession>A0ABW0W901</accession>
<dbReference type="EMBL" id="JBHSOW010000136">
    <property type="protein sequence ID" value="MFC5653762.1"/>
    <property type="molecule type" value="Genomic_DNA"/>
</dbReference>
<dbReference type="PROSITE" id="PS50994">
    <property type="entry name" value="INTEGRASE"/>
    <property type="match status" value="1"/>
</dbReference>
<gene>
    <name evidence="3" type="ORF">ACFPYJ_32550</name>
</gene>
<dbReference type="NCBIfam" id="NF033516">
    <property type="entry name" value="transpos_IS3"/>
    <property type="match status" value="1"/>
</dbReference>
<dbReference type="InterPro" id="IPR036397">
    <property type="entry name" value="RNaseH_sf"/>
</dbReference>
<name>A0ABW0W901_9BACL</name>
<proteinExistence type="predicted"/>
<dbReference type="Proteomes" id="UP001596047">
    <property type="component" value="Unassembled WGS sequence"/>
</dbReference>
<evidence type="ECO:0000313" key="4">
    <source>
        <dbReference type="Proteomes" id="UP001596047"/>
    </source>
</evidence>
<dbReference type="InterPro" id="IPR048020">
    <property type="entry name" value="Transpos_IS3"/>
</dbReference>
<sequence length="444" mass="51843">MPRNHFTQKEVEHLSTNPYVKSVSIKEITYTDEFKRIFIAENKTGKSPRQIFEENGFDVEVIGIVRVNRAAHRWRTAFNKSGVLGLQDMRKRNSGRPIKRELTLEERNARLEAQIKLLKAENELPKKVRHPGEGAAGKRVKVTAEQKFILIRSVIGKYALKNMVSFLCKISGVSRSGYYSYISSDSQERRNKREKEDLILKGNILKAFHFKGRKKGARQIKMTLEGQFQITYNLKRIRRIMKKYKIICPIRRTNPYLKMLKTSQEHSVLPNLLNREFKQKVPGKVLLTDITYLYYGNGQKAFLSTIKDSSTNEILAYNVSNRMTLDLVTDTLVKLKRNKRVKFAEGAIIHSDQGAHYTSPTFQKYVRKLGLGQSMSRRGNCWDNAPQSFFGHFKDEAYIKPCNTLEELKKEIRDYMTYYNNFRYQWNLKKMTPVEYRNHLLCVA</sequence>
<dbReference type="InterPro" id="IPR009057">
    <property type="entry name" value="Homeodomain-like_sf"/>
</dbReference>
<dbReference type="RefSeq" id="WP_379192656.1">
    <property type="nucleotide sequence ID" value="NZ_JBHSOW010000136.1"/>
</dbReference>
<dbReference type="Pfam" id="PF13276">
    <property type="entry name" value="HTH_21"/>
    <property type="match status" value="1"/>
</dbReference>
<protein>
    <submittedName>
        <fullName evidence="3">IS3 family transposase</fullName>
    </submittedName>
</protein>
<dbReference type="Gene3D" id="3.30.420.10">
    <property type="entry name" value="Ribonuclease H-like superfamily/Ribonuclease H"/>
    <property type="match status" value="1"/>
</dbReference>
<evidence type="ECO:0000256" key="1">
    <source>
        <dbReference type="ARBA" id="ARBA00002286"/>
    </source>
</evidence>
<dbReference type="PANTHER" id="PTHR46889">
    <property type="entry name" value="TRANSPOSASE INSF FOR INSERTION SEQUENCE IS3B-RELATED"/>
    <property type="match status" value="1"/>
</dbReference>
<keyword evidence="4" id="KW-1185">Reference proteome</keyword>
<dbReference type="SUPFAM" id="SSF53098">
    <property type="entry name" value="Ribonuclease H-like"/>
    <property type="match status" value="1"/>
</dbReference>
<dbReference type="InterPro" id="IPR050900">
    <property type="entry name" value="Transposase_IS3/IS150/IS904"/>
</dbReference>
<dbReference type="Pfam" id="PF00665">
    <property type="entry name" value="rve"/>
    <property type="match status" value="1"/>
</dbReference>
<evidence type="ECO:0000313" key="3">
    <source>
        <dbReference type="EMBL" id="MFC5653762.1"/>
    </source>
</evidence>
<feature type="domain" description="Integrase catalytic" evidence="2">
    <location>
        <begin position="278"/>
        <end position="441"/>
    </location>
</feature>
<dbReference type="SUPFAM" id="SSF46689">
    <property type="entry name" value="Homeodomain-like"/>
    <property type="match status" value="1"/>
</dbReference>
<dbReference type="Pfam" id="PF13333">
    <property type="entry name" value="rve_2"/>
    <property type="match status" value="1"/>
</dbReference>
<organism evidence="3 4">
    <name type="scientific">Paenibacillus solisilvae</name>
    <dbReference type="NCBI Taxonomy" id="2486751"/>
    <lineage>
        <taxon>Bacteria</taxon>
        <taxon>Bacillati</taxon>
        <taxon>Bacillota</taxon>
        <taxon>Bacilli</taxon>
        <taxon>Bacillales</taxon>
        <taxon>Paenibacillaceae</taxon>
        <taxon>Paenibacillus</taxon>
    </lineage>
</organism>
<dbReference type="InterPro" id="IPR025948">
    <property type="entry name" value="HTH-like_dom"/>
</dbReference>
<dbReference type="Pfam" id="PF20310">
    <property type="entry name" value="HTH_Tnp_2"/>
    <property type="match status" value="1"/>
</dbReference>